<dbReference type="EMBL" id="CAJPUY010000013">
    <property type="protein sequence ID" value="CAG2147835.1"/>
    <property type="molecule type" value="Genomic_DNA"/>
</dbReference>
<evidence type="ECO:0000313" key="2">
    <source>
        <dbReference type="EMBL" id="CAG2147835.1"/>
    </source>
</evidence>
<comment type="caution">
    <text evidence="2">The sequence shown here is derived from an EMBL/GenBank/DDBJ whole genome shotgun (WGS) entry which is preliminary data.</text>
</comment>
<organism evidence="2 3">
    <name type="scientific">Cupriavidus yeoncheonensis</name>
    <dbReference type="NCBI Taxonomy" id="1462994"/>
    <lineage>
        <taxon>Bacteria</taxon>
        <taxon>Pseudomonadati</taxon>
        <taxon>Pseudomonadota</taxon>
        <taxon>Betaproteobacteria</taxon>
        <taxon>Burkholderiales</taxon>
        <taxon>Burkholderiaceae</taxon>
        <taxon>Cupriavidus</taxon>
    </lineage>
</organism>
<proteinExistence type="predicted"/>
<evidence type="ECO:0000313" key="3">
    <source>
        <dbReference type="Proteomes" id="UP000672934"/>
    </source>
</evidence>
<dbReference type="AlphaFoldDB" id="A0A916IVU0"/>
<keyword evidence="3" id="KW-1185">Reference proteome</keyword>
<accession>A0A916IVU0</accession>
<feature type="region of interest" description="Disordered" evidence="1">
    <location>
        <begin position="73"/>
        <end position="94"/>
    </location>
</feature>
<sequence>MARMDTARTLGRRRHGASVAQRHAEGVWLDASVRPAHGGLRGRRQAINFYEINNNFYAVQMNNPFQTVDVRNRAPSPSIGADADQGTRTVGRLN</sequence>
<protein>
    <submittedName>
        <fullName evidence="2">Uncharacterized protein</fullName>
    </submittedName>
</protein>
<dbReference type="Proteomes" id="UP000672934">
    <property type="component" value="Unassembled WGS sequence"/>
</dbReference>
<feature type="region of interest" description="Disordered" evidence="1">
    <location>
        <begin position="1"/>
        <end position="21"/>
    </location>
</feature>
<reference evidence="2" key="1">
    <citation type="submission" date="2021-03" db="EMBL/GenBank/DDBJ databases">
        <authorList>
            <person name="Peeters C."/>
        </authorList>
    </citation>
    <scope>NUCLEOTIDE SEQUENCE</scope>
    <source>
        <strain evidence="2">LMG 31506</strain>
    </source>
</reference>
<evidence type="ECO:0000256" key="1">
    <source>
        <dbReference type="SAM" id="MobiDB-lite"/>
    </source>
</evidence>
<gene>
    <name evidence="2" type="ORF">LMG31506_03688</name>
</gene>
<name>A0A916IVU0_9BURK</name>